<accession>A0ABC8M555</accession>
<reference evidence="2 3" key="1">
    <citation type="submission" date="2022-03" db="EMBL/GenBank/DDBJ databases">
        <authorList>
            <person name="Macdonald S."/>
            <person name="Ahmed S."/>
            <person name="Newling K."/>
        </authorList>
    </citation>
    <scope>NUCLEOTIDE SEQUENCE [LARGE SCALE GENOMIC DNA]</scope>
</reference>
<evidence type="ECO:0000256" key="1">
    <source>
        <dbReference type="SAM" id="Phobius"/>
    </source>
</evidence>
<feature type="transmembrane region" description="Helical" evidence="1">
    <location>
        <begin position="42"/>
        <end position="61"/>
    </location>
</feature>
<name>A0ABC8M555_ERUVS</name>
<dbReference type="AlphaFoldDB" id="A0ABC8M555"/>
<protein>
    <submittedName>
        <fullName evidence="2">Uncharacterized protein</fullName>
    </submittedName>
</protein>
<dbReference type="EMBL" id="CAKOAT010942932">
    <property type="protein sequence ID" value="CAH8391415.1"/>
    <property type="molecule type" value="Genomic_DNA"/>
</dbReference>
<sequence length="214" mass="24906">MDLWVKMSNNGNLMVISLLEVSDSKEKFGFQSKTRYDYQEVIASQVMALIAIYWFVSFGRVTGLLGTREQRCCSFMWSFSQAILSFRGLGYWEEFTRSSLRDYVKRGRTFVTLNGNYFYEQGEIMDGVLSSACDGILIRIMISNMIMSWLMDCGGLQAGIVISHGFNNQGFKVQRCQHKVCHRFFWDVYIIRVYGALLLFSQSMYFKWHVCVFL</sequence>
<evidence type="ECO:0000313" key="3">
    <source>
        <dbReference type="Proteomes" id="UP001642260"/>
    </source>
</evidence>
<keyword evidence="1" id="KW-1133">Transmembrane helix</keyword>
<gene>
    <name evidence="2" type="ORF">ERUC_LOCUS43898</name>
</gene>
<evidence type="ECO:0000313" key="2">
    <source>
        <dbReference type="EMBL" id="CAH8391415.1"/>
    </source>
</evidence>
<comment type="caution">
    <text evidence="2">The sequence shown here is derived from an EMBL/GenBank/DDBJ whole genome shotgun (WGS) entry which is preliminary data.</text>
</comment>
<organism evidence="2 3">
    <name type="scientific">Eruca vesicaria subsp. sativa</name>
    <name type="common">Garden rocket</name>
    <name type="synonym">Eruca sativa</name>
    <dbReference type="NCBI Taxonomy" id="29727"/>
    <lineage>
        <taxon>Eukaryota</taxon>
        <taxon>Viridiplantae</taxon>
        <taxon>Streptophyta</taxon>
        <taxon>Embryophyta</taxon>
        <taxon>Tracheophyta</taxon>
        <taxon>Spermatophyta</taxon>
        <taxon>Magnoliopsida</taxon>
        <taxon>eudicotyledons</taxon>
        <taxon>Gunneridae</taxon>
        <taxon>Pentapetalae</taxon>
        <taxon>rosids</taxon>
        <taxon>malvids</taxon>
        <taxon>Brassicales</taxon>
        <taxon>Brassicaceae</taxon>
        <taxon>Brassiceae</taxon>
        <taxon>Eruca</taxon>
    </lineage>
</organism>
<keyword evidence="1" id="KW-0812">Transmembrane</keyword>
<keyword evidence="1" id="KW-0472">Membrane</keyword>
<keyword evidence="3" id="KW-1185">Reference proteome</keyword>
<dbReference type="Proteomes" id="UP001642260">
    <property type="component" value="Unassembled WGS sequence"/>
</dbReference>
<proteinExistence type="predicted"/>
<feature type="transmembrane region" description="Helical" evidence="1">
    <location>
        <begin position="184"/>
        <end position="206"/>
    </location>
</feature>